<dbReference type="OrthoDB" id="2906425at2759"/>
<dbReference type="STRING" id="1168221.R7YSU5"/>
<proteinExistence type="predicted"/>
<dbReference type="PANTHER" id="PTHR21310">
    <property type="entry name" value="AMINOGLYCOSIDE PHOSPHOTRANSFERASE-RELATED-RELATED"/>
    <property type="match status" value="1"/>
</dbReference>
<dbReference type="Gene3D" id="3.90.1200.10">
    <property type="match status" value="1"/>
</dbReference>
<dbReference type="EMBL" id="JH767571">
    <property type="protein sequence ID" value="EON64913.1"/>
    <property type="molecule type" value="Genomic_DNA"/>
</dbReference>
<evidence type="ECO:0000313" key="3">
    <source>
        <dbReference type="Proteomes" id="UP000016924"/>
    </source>
</evidence>
<dbReference type="InterPro" id="IPR002575">
    <property type="entry name" value="Aminoglycoside_PTrfase"/>
</dbReference>
<dbReference type="HOGENOM" id="CLU_021768_5_2_1"/>
<dbReference type="eggNOG" id="ENOG502SP9R">
    <property type="taxonomic scope" value="Eukaryota"/>
</dbReference>
<accession>R7YSU5</accession>
<dbReference type="GeneID" id="19901458"/>
<name>R7YSU5_CONA1</name>
<evidence type="ECO:0000259" key="1">
    <source>
        <dbReference type="Pfam" id="PF01636"/>
    </source>
</evidence>
<reference evidence="3" key="1">
    <citation type="submission" date="2012-06" db="EMBL/GenBank/DDBJ databases">
        <title>The genome sequence of Coniosporium apollinis CBS 100218.</title>
        <authorList>
            <consortium name="The Broad Institute Genome Sequencing Platform"/>
            <person name="Cuomo C."/>
            <person name="Gorbushina A."/>
            <person name="Noack S."/>
            <person name="Walker B."/>
            <person name="Young S.K."/>
            <person name="Zeng Q."/>
            <person name="Gargeya S."/>
            <person name="Fitzgerald M."/>
            <person name="Haas B."/>
            <person name="Abouelleil A."/>
            <person name="Alvarado L."/>
            <person name="Arachchi H.M."/>
            <person name="Berlin A.M."/>
            <person name="Chapman S.B."/>
            <person name="Goldberg J."/>
            <person name="Griggs A."/>
            <person name="Gujja S."/>
            <person name="Hansen M."/>
            <person name="Howarth C."/>
            <person name="Imamovic A."/>
            <person name="Larimer J."/>
            <person name="McCowan C."/>
            <person name="Montmayeur A."/>
            <person name="Murphy C."/>
            <person name="Neiman D."/>
            <person name="Pearson M."/>
            <person name="Priest M."/>
            <person name="Roberts A."/>
            <person name="Saif S."/>
            <person name="Shea T."/>
            <person name="Sisk P."/>
            <person name="Sykes S."/>
            <person name="Wortman J."/>
            <person name="Nusbaum C."/>
            <person name="Birren B."/>
        </authorList>
    </citation>
    <scope>NUCLEOTIDE SEQUENCE [LARGE SCALE GENOMIC DNA]</scope>
    <source>
        <strain evidence="3">CBS 100218</strain>
    </source>
</reference>
<feature type="domain" description="Aminoglycoside phosphotransferase" evidence="1">
    <location>
        <begin position="56"/>
        <end position="242"/>
    </location>
</feature>
<evidence type="ECO:0000313" key="2">
    <source>
        <dbReference type="EMBL" id="EON64913.1"/>
    </source>
</evidence>
<keyword evidence="3" id="KW-1185">Reference proteome</keyword>
<dbReference type="InterPro" id="IPR011009">
    <property type="entry name" value="Kinase-like_dom_sf"/>
</dbReference>
<dbReference type="RefSeq" id="XP_007780230.1">
    <property type="nucleotide sequence ID" value="XM_007782040.1"/>
</dbReference>
<sequence>MSTNSIWPKSGLRYSKEQLQLVAPLEWLDFESQAIYKINNNIVKTGGNTEMAEALTMKIVSEKTSVPVPRVLNAYRHESGNGGTHGTIIMEQVKGEELGNIWDDMTSEEKSAIIEQLRGYMEELHAIEGYFIGSVNNTMCEDLMLNLHLGAFDRYDNEASFHEDIIKALRKYEDEESAKWRSGQRELLKGPKVDLVADFFHALPPHKIVLTHGNLKPRNILVREGWDAAGYYPEYWDYMKAYYKAFPGCRWDRDRASDFDWHKDRAIDKILKPFPLELAVLMHAQNVLQ</sequence>
<dbReference type="Pfam" id="PF01636">
    <property type="entry name" value="APH"/>
    <property type="match status" value="1"/>
</dbReference>
<gene>
    <name evidence="2" type="ORF">W97_04147</name>
</gene>
<dbReference type="PANTHER" id="PTHR21310:SF58">
    <property type="entry name" value="AMINOGLYCOSIDE PHOSPHOTRANSFERASE DOMAIN-CONTAINING PROTEIN"/>
    <property type="match status" value="1"/>
</dbReference>
<protein>
    <recommendedName>
        <fullName evidence="1">Aminoglycoside phosphotransferase domain-containing protein</fullName>
    </recommendedName>
</protein>
<dbReference type="SUPFAM" id="SSF56112">
    <property type="entry name" value="Protein kinase-like (PK-like)"/>
    <property type="match status" value="1"/>
</dbReference>
<dbReference type="Proteomes" id="UP000016924">
    <property type="component" value="Unassembled WGS sequence"/>
</dbReference>
<dbReference type="InterPro" id="IPR051678">
    <property type="entry name" value="AGP_Transferase"/>
</dbReference>
<dbReference type="AlphaFoldDB" id="R7YSU5"/>
<organism evidence="2 3">
    <name type="scientific">Coniosporium apollinis (strain CBS 100218)</name>
    <name type="common">Rock-inhabiting black yeast</name>
    <dbReference type="NCBI Taxonomy" id="1168221"/>
    <lineage>
        <taxon>Eukaryota</taxon>
        <taxon>Fungi</taxon>
        <taxon>Dikarya</taxon>
        <taxon>Ascomycota</taxon>
        <taxon>Pezizomycotina</taxon>
        <taxon>Dothideomycetes</taxon>
        <taxon>Dothideomycetes incertae sedis</taxon>
        <taxon>Coniosporium</taxon>
    </lineage>
</organism>